<dbReference type="InterPro" id="IPR036097">
    <property type="entry name" value="HisK_dim/P_sf"/>
</dbReference>
<feature type="domain" description="Response regulatory" evidence="15">
    <location>
        <begin position="535"/>
        <end position="652"/>
    </location>
</feature>
<dbReference type="CDD" id="cd06225">
    <property type="entry name" value="HAMP"/>
    <property type="match status" value="1"/>
</dbReference>
<dbReference type="InterPro" id="IPR003661">
    <property type="entry name" value="HisK_dim/P_dom"/>
</dbReference>
<protein>
    <recommendedName>
        <fullName evidence="11">Circadian input-output histidine kinase CikA</fullName>
        <ecNumber evidence="4">2.7.13.3</ecNumber>
    </recommendedName>
</protein>
<dbReference type="InterPro" id="IPR003594">
    <property type="entry name" value="HATPase_dom"/>
</dbReference>
<feature type="domain" description="Histidine kinase" evidence="14">
    <location>
        <begin position="124"/>
        <end position="346"/>
    </location>
</feature>
<dbReference type="InterPro" id="IPR036890">
    <property type="entry name" value="HATPase_C_sf"/>
</dbReference>
<evidence type="ECO:0000256" key="5">
    <source>
        <dbReference type="ARBA" id="ARBA00022553"/>
    </source>
</evidence>
<evidence type="ECO:0000259" key="15">
    <source>
        <dbReference type="PROSITE" id="PS50110"/>
    </source>
</evidence>
<evidence type="ECO:0000256" key="12">
    <source>
        <dbReference type="PROSITE-ProRule" id="PRU00169"/>
    </source>
</evidence>
<dbReference type="SMART" id="SM00448">
    <property type="entry name" value="REC"/>
    <property type="match status" value="1"/>
</dbReference>
<comment type="catalytic activity">
    <reaction evidence="1">
        <text>ATP + protein L-histidine = ADP + protein N-phospho-L-histidine.</text>
        <dbReference type="EC" id="2.7.13.3"/>
    </reaction>
</comment>
<dbReference type="InterPro" id="IPR004358">
    <property type="entry name" value="Sig_transdc_His_kin-like_C"/>
</dbReference>
<sequence>MAVVPDPRLARLLAAMRAVRDGDLDARAVVGGDDELAELGDLFNQLAEHNRALARQATENSGPVALERLSEMIGSAGAATAPADTAATAAQHERARLVQTRPDPDAAARQVALAARARAEFMANISHELRTPLSSLLILARLLTSNSEGNLSPRQVDYARTIHDAAQDLLQLINDLLDLSDVETGNATVRTERVSPALLVRQAEKAFRPTVADKGLDLAVHVAHDLPEHIESDTRRLQQILRNLLSNAVKFTEHGTVTVEVTRDPFDSGQVRFAVHDTGIGIDPDRHEAIFEAFHHGVGVSSRHHAGSGLGLSISRDLARLLGGDLRVSSAPGQGSTFTLTVPIASGPAGRAASEHAQPTASAEAAAAEPGAEPAGTGRASAVVLVAEPRAARAMQHAARTAIDGLSGLRGRVEPLVMAQIVPAEVESMLLGRDVAAVLVNLSTPPEQVRALLSAVSLYAPTTPVLAYEAGAGGGTAARLASFGRVPGLEVVGSRAQAVERLTVHLLTALPVAPAADLSPTVEQPQSTARFHGEKVLIVDDDVRNVFAMASVLELHGLSIVHADNGRQGIDTLVQHPDIKLVLMDLMMPGMDGYAAIEFIRSLDRYAQLPIVAVSAKAAAGDRERSLAAGADEHVAKPVEVEVLLGVVGSMLSR</sequence>
<dbReference type="InterPro" id="IPR005467">
    <property type="entry name" value="His_kinase_dom"/>
</dbReference>
<dbReference type="CDD" id="cd00082">
    <property type="entry name" value="HisKA"/>
    <property type="match status" value="1"/>
</dbReference>
<dbReference type="Gene3D" id="3.30.565.10">
    <property type="entry name" value="Histidine kinase-like ATPase, C-terminal domain"/>
    <property type="match status" value="1"/>
</dbReference>
<dbReference type="SMART" id="SM00388">
    <property type="entry name" value="HisKA"/>
    <property type="match status" value="1"/>
</dbReference>
<evidence type="ECO:0000256" key="9">
    <source>
        <dbReference type="ARBA" id="ARBA00022989"/>
    </source>
</evidence>
<dbReference type="Gene3D" id="3.40.50.2300">
    <property type="match status" value="1"/>
</dbReference>
<dbReference type="InterPro" id="IPR001789">
    <property type="entry name" value="Sig_transdc_resp-reg_receiver"/>
</dbReference>
<evidence type="ECO:0000256" key="4">
    <source>
        <dbReference type="ARBA" id="ARBA00012438"/>
    </source>
</evidence>
<evidence type="ECO:0000313" key="17">
    <source>
        <dbReference type="EMBL" id="MBS2965073.1"/>
    </source>
</evidence>
<dbReference type="Pfam" id="PF02518">
    <property type="entry name" value="HATPase_c"/>
    <property type="match status" value="1"/>
</dbReference>
<name>A0A8J7WPG0_9ACTN</name>
<dbReference type="Proteomes" id="UP000677913">
    <property type="component" value="Unassembled WGS sequence"/>
</dbReference>
<keyword evidence="8" id="KW-0418">Kinase</keyword>
<keyword evidence="5 12" id="KW-0597">Phosphoprotein</keyword>
<dbReference type="SUPFAM" id="SSF158472">
    <property type="entry name" value="HAMP domain-like"/>
    <property type="match status" value="1"/>
</dbReference>
<proteinExistence type="inferred from homology"/>
<dbReference type="Pfam" id="PF00672">
    <property type="entry name" value="HAMP"/>
    <property type="match status" value="1"/>
</dbReference>
<dbReference type="Pfam" id="PF00512">
    <property type="entry name" value="HisKA"/>
    <property type="match status" value="1"/>
</dbReference>
<feature type="modified residue" description="4-aspartylphosphate" evidence="12">
    <location>
        <position position="585"/>
    </location>
</feature>
<evidence type="ECO:0000256" key="7">
    <source>
        <dbReference type="ARBA" id="ARBA00022692"/>
    </source>
</evidence>
<evidence type="ECO:0000256" key="8">
    <source>
        <dbReference type="ARBA" id="ARBA00022777"/>
    </source>
</evidence>
<evidence type="ECO:0000256" key="1">
    <source>
        <dbReference type="ARBA" id="ARBA00000085"/>
    </source>
</evidence>
<evidence type="ECO:0000259" key="14">
    <source>
        <dbReference type="PROSITE" id="PS50109"/>
    </source>
</evidence>
<dbReference type="PROSITE" id="PS50109">
    <property type="entry name" value="HIS_KIN"/>
    <property type="match status" value="1"/>
</dbReference>
<dbReference type="InterPro" id="IPR003660">
    <property type="entry name" value="HAMP_dom"/>
</dbReference>
<evidence type="ECO:0000256" key="10">
    <source>
        <dbReference type="ARBA" id="ARBA00023012"/>
    </source>
</evidence>
<dbReference type="GO" id="GO:0005886">
    <property type="term" value="C:plasma membrane"/>
    <property type="evidence" value="ECO:0007669"/>
    <property type="project" value="UniProtKB-SubCell"/>
</dbReference>
<evidence type="ECO:0000256" key="2">
    <source>
        <dbReference type="ARBA" id="ARBA00004236"/>
    </source>
</evidence>
<evidence type="ECO:0000256" key="6">
    <source>
        <dbReference type="ARBA" id="ARBA00022679"/>
    </source>
</evidence>
<evidence type="ECO:0000256" key="3">
    <source>
        <dbReference type="ARBA" id="ARBA00006402"/>
    </source>
</evidence>
<dbReference type="PANTHER" id="PTHR43047:SF64">
    <property type="entry name" value="HISTIDINE KINASE CONTAINING CHEY-HOMOLOGOUS RECEIVER DOMAIN AND PAS DOMAIN-RELATED"/>
    <property type="match status" value="1"/>
</dbReference>
<dbReference type="PRINTS" id="PR00344">
    <property type="entry name" value="BCTRLSENSOR"/>
</dbReference>
<keyword evidence="7" id="KW-0812">Transmembrane</keyword>
<keyword evidence="9" id="KW-0472">Membrane</keyword>
<keyword evidence="18" id="KW-1185">Reference proteome</keyword>
<feature type="region of interest" description="Disordered" evidence="13">
    <location>
        <begin position="349"/>
        <end position="375"/>
    </location>
</feature>
<comment type="similarity">
    <text evidence="3">In the N-terminal section; belongs to the phytochrome family.</text>
</comment>
<keyword evidence="9" id="KW-1133">Transmembrane helix</keyword>
<organism evidence="17 18">
    <name type="scientific">Actinocrinis puniceicyclus</name>
    <dbReference type="NCBI Taxonomy" id="977794"/>
    <lineage>
        <taxon>Bacteria</taxon>
        <taxon>Bacillati</taxon>
        <taxon>Actinomycetota</taxon>
        <taxon>Actinomycetes</taxon>
        <taxon>Catenulisporales</taxon>
        <taxon>Actinospicaceae</taxon>
        <taxon>Actinocrinis</taxon>
    </lineage>
</organism>
<dbReference type="SUPFAM" id="SSF47384">
    <property type="entry name" value="Homodimeric domain of signal transducing histidine kinase"/>
    <property type="match status" value="1"/>
</dbReference>
<dbReference type="CDD" id="cd17546">
    <property type="entry name" value="REC_hyHK_CKI1_RcsC-like"/>
    <property type="match status" value="1"/>
</dbReference>
<dbReference type="Gene3D" id="1.10.287.130">
    <property type="match status" value="1"/>
</dbReference>
<comment type="caution">
    <text evidence="17">The sequence shown here is derived from an EMBL/GenBank/DDBJ whole genome shotgun (WGS) entry which is preliminary data.</text>
</comment>
<dbReference type="SUPFAM" id="SSF55874">
    <property type="entry name" value="ATPase domain of HSP90 chaperone/DNA topoisomerase II/histidine kinase"/>
    <property type="match status" value="1"/>
</dbReference>
<dbReference type="SMART" id="SM00387">
    <property type="entry name" value="HATPase_c"/>
    <property type="match status" value="1"/>
</dbReference>
<dbReference type="EC" id="2.7.13.3" evidence="4"/>
<reference evidence="17" key="1">
    <citation type="submission" date="2021-04" db="EMBL/GenBank/DDBJ databases">
        <title>Genome based classification of Actinospica acidithermotolerans sp. nov., an actinobacterium isolated from an Indonesian hot spring.</title>
        <authorList>
            <person name="Kusuma A.B."/>
            <person name="Putra K.E."/>
            <person name="Nafisah S."/>
            <person name="Loh J."/>
            <person name="Nouioui I."/>
            <person name="Goodfellow M."/>
        </authorList>
    </citation>
    <scope>NUCLEOTIDE SEQUENCE</scope>
    <source>
        <strain evidence="17">DSM 45618</strain>
    </source>
</reference>
<evidence type="ECO:0000256" key="13">
    <source>
        <dbReference type="SAM" id="MobiDB-lite"/>
    </source>
</evidence>
<feature type="domain" description="HAMP" evidence="16">
    <location>
        <begin position="8"/>
        <end position="55"/>
    </location>
</feature>
<feature type="compositionally biased region" description="Low complexity" evidence="13">
    <location>
        <begin position="357"/>
        <end position="375"/>
    </location>
</feature>
<dbReference type="SUPFAM" id="SSF52172">
    <property type="entry name" value="CheY-like"/>
    <property type="match status" value="1"/>
</dbReference>
<dbReference type="PROSITE" id="PS50885">
    <property type="entry name" value="HAMP"/>
    <property type="match status" value="1"/>
</dbReference>
<dbReference type="AlphaFoldDB" id="A0A8J7WPG0"/>
<evidence type="ECO:0000259" key="16">
    <source>
        <dbReference type="PROSITE" id="PS50885"/>
    </source>
</evidence>
<keyword evidence="6" id="KW-0808">Transferase</keyword>
<dbReference type="EMBL" id="JAGSXH010000069">
    <property type="protein sequence ID" value="MBS2965073.1"/>
    <property type="molecule type" value="Genomic_DNA"/>
</dbReference>
<evidence type="ECO:0000256" key="11">
    <source>
        <dbReference type="ARBA" id="ARBA00074306"/>
    </source>
</evidence>
<accession>A0A8J7WPG0</accession>
<comment type="subcellular location">
    <subcellularLocation>
        <location evidence="2">Cell membrane</location>
    </subcellularLocation>
</comment>
<dbReference type="CDD" id="cd16922">
    <property type="entry name" value="HATPase_EvgS-ArcB-TorS-like"/>
    <property type="match status" value="1"/>
</dbReference>
<dbReference type="PANTHER" id="PTHR43047">
    <property type="entry name" value="TWO-COMPONENT HISTIDINE PROTEIN KINASE"/>
    <property type="match status" value="1"/>
</dbReference>
<dbReference type="InterPro" id="IPR011006">
    <property type="entry name" value="CheY-like_superfamily"/>
</dbReference>
<dbReference type="GO" id="GO:0000155">
    <property type="term" value="F:phosphorelay sensor kinase activity"/>
    <property type="evidence" value="ECO:0007669"/>
    <property type="project" value="InterPro"/>
</dbReference>
<dbReference type="FunFam" id="3.30.565.10:FF:000010">
    <property type="entry name" value="Sensor histidine kinase RcsC"/>
    <property type="match status" value="1"/>
</dbReference>
<keyword evidence="10" id="KW-0902">Two-component regulatory system</keyword>
<dbReference type="PROSITE" id="PS50110">
    <property type="entry name" value="RESPONSE_REGULATORY"/>
    <property type="match status" value="1"/>
</dbReference>
<dbReference type="Pfam" id="PF00072">
    <property type="entry name" value="Response_reg"/>
    <property type="match status" value="1"/>
</dbReference>
<evidence type="ECO:0000313" key="18">
    <source>
        <dbReference type="Proteomes" id="UP000677913"/>
    </source>
</evidence>
<gene>
    <name evidence="17" type="ORF">KGA66_18595</name>
</gene>